<dbReference type="EMBL" id="JASJND010000003">
    <property type="protein sequence ID" value="MDJ1113777.1"/>
    <property type="molecule type" value="Genomic_DNA"/>
</dbReference>
<evidence type="ECO:0000313" key="9">
    <source>
        <dbReference type="Proteomes" id="UP001321481"/>
    </source>
</evidence>
<keyword evidence="6" id="KW-0800">Toxin</keyword>
<proteinExistence type="inferred from homology"/>
<feature type="binding site" evidence="6">
    <location>
        <position position="5"/>
    </location>
    <ligand>
        <name>Mg(2+)</name>
        <dbReference type="ChEBI" id="CHEBI:18420"/>
    </ligand>
</feature>
<keyword evidence="2 6" id="KW-0540">Nuclease</keyword>
<keyword evidence="9" id="KW-1185">Reference proteome</keyword>
<dbReference type="PANTHER" id="PTHR35901">
    <property type="entry name" value="RIBONUCLEASE VAPC3"/>
    <property type="match status" value="1"/>
</dbReference>
<comment type="function">
    <text evidence="6">Toxic component of a toxin-antitoxin (TA) system. An RNase.</text>
</comment>
<dbReference type="Gene3D" id="3.40.50.1010">
    <property type="entry name" value="5'-nuclease"/>
    <property type="match status" value="1"/>
</dbReference>
<reference evidence="8 9" key="1">
    <citation type="submission" date="2023-05" db="EMBL/GenBank/DDBJ databases">
        <title>Microbacterium dauci sp.nov., Isolated from Carrot Rhizosphere Soil.</title>
        <authorList>
            <person name="Xiao Z."/>
            <person name="Zheng J."/>
        </authorList>
    </citation>
    <scope>NUCLEOTIDE SEQUENCE [LARGE SCALE GENOMIC DNA]</scope>
    <source>
        <strain evidence="8 9">LX3-4</strain>
    </source>
</reference>
<dbReference type="PANTHER" id="PTHR35901:SF1">
    <property type="entry name" value="EXONUCLEASE VAPC9"/>
    <property type="match status" value="1"/>
</dbReference>
<dbReference type="InterPro" id="IPR044153">
    <property type="entry name" value="PIN_Pae0151-like"/>
</dbReference>
<sequence length="133" mass="14311">MIVVDASVIVNGLADDEVDGRIVRDRLASEDMIAPALLDVEVLSVLRRKWLSGDIDDARFDAAARDLVALPVQRYPMVPLVHRAVQLRSNLTAYDAMYVALAEAVGSTLVTGDRRLAAAPGLRCTVELLSGPA</sequence>
<evidence type="ECO:0000256" key="4">
    <source>
        <dbReference type="ARBA" id="ARBA00022801"/>
    </source>
</evidence>
<dbReference type="Pfam" id="PF01850">
    <property type="entry name" value="PIN"/>
    <property type="match status" value="1"/>
</dbReference>
<feature type="binding site" evidence="6">
    <location>
        <position position="95"/>
    </location>
    <ligand>
        <name>Mg(2+)</name>
        <dbReference type="ChEBI" id="CHEBI:18420"/>
    </ligand>
</feature>
<comment type="cofactor">
    <cofactor evidence="6">
        <name>Mg(2+)</name>
        <dbReference type="ChEBI" id="CHEBI:18420"/>
    </cofactor>
</comment>
<dbReference type="SUPFAM" id="SSF88723">
    <property type="entry name" value="PIN domain-like"/>
    <property type="match status" value="1"/>
</dbReference>
<dbReference type="HAMAP" id="MF_00265">
    <property type="entry name" value="VapC_Nob1"/>
    <property type="match status" value="1"/>
</dbReference>
<keyword evidence="4 6" id="KW-0378">Hydrolase</keyword>
<dbReference type="EC" id="3.1.-.-" evidence="6"/>
<dbReference type="Proteomes" id="UP001321481">
    <property type="component" value="Unassembled WGS sequence"/>
</dbReference>
<dbReference type="InterPro" id="IPR051619">
    <property type="entry name" value="TypeII_TA_RNase_PINc/VapC"/>
</dbReference>
<organism evidence="8 9">
    <name type="scientific">Microbacterium dauci</name>
    <dbReference type="NCBI Taxonomy" id="3048008"/>
    <lineage>
        <taxon>Bacteria</taxon>
        <taxon>Bacillati</taxon>
        <taxon>Actinomycetota</taxon>
        <taxon>Actinomycetes</taxon>
        <taxon>Micrococcales</taxon>
        <taxon>Microbacteriaceae</taxon>
        <taxon>Microbacterium</taxon>
    </lineage>
</organism>
<evidence type="ECO:0000256" key="6">
    <source>
        <dbReference type="HAMAP-Rule" id="MF_00265"/>
    </source>
</evidence>
<dbReference type="InterPro" id="IPR022907">
    <property type="entry name" value="VapC_family"/>
</dbReference>
<gene>
    <name evidence="6" type="primary">vapC</name>
    <name evidence="8" type="ORF">QNI14_04860</name>
</gene>
<evidence type="ECO:0000256" key="5">
    <source>
        <dbReference type="ARBA" id="ARBA00022842"/>
    </source>
</evidence>
<name>A0ABT6ZDR6_9MICO</name>
<evidence type="ECO:0000256" key="2">
    <source>
        <dbReference type="ARBA" id="ARBA00022722"/>
    </source>
</evidence>
<evidence type="ECO:0000256" key="3">
    <source>
        <dbReference type="ARBA" id="ARBA00022723"/>
    </source>
</evidence>
<evidence type="ECO:0000256" key="1">
    <source>
        <dbReference type="ARBA" id="ARBA00022649"/>
    </source>
</evidence>
<accession>A0ABT6ZDR6</accession>
<keyword evidence="5 6" id="KW-0460">Magnesium</keyword>
<dbReference type="CDD" id="cd09873">
    <property type="entry name" value="PIN_Pae0151-like"/>
    <property type="match status" value="1"/>
</dbReference>
<protein>
    <recommendedName>
        <fullName evidence="6">Ribonuclease VapC</fullName>
        <shortName evidence="6">RNase VapC</shortName>
        <ecNumber evidence="6">3.1.-.-</ecNumber>
    </recommendedName>
    <alternativeName>
        <fullName evidence="6">Toxin VapC</fullName>
    </alternativeName>
</protein>
<dbReference type="InterPro" id="IPR002716">
    <property type="entry name" value="PIN_dom"/>
</dbReference>
<comment type="caution">
    <text evidence="8">The sequence shown here is derived from an EMBL/GenBank/DDBJ whole genome shotgun (WGS) entry which is preliminary data.</text>
</comment>
<evidence type="ECO:0000259" key="7">
    <source>
        <dbReference type="Pfam" id="PF01850"/>
    </source>
</evidence>
<evidence type="ECO:0000313" key="8">
    <source>
        <dbReference type="EMBL" id="MDJ1113777.1"/>
    </source>
</evidence>
<keyword evidence="3 6" id="KW-0479">Metal-binding</keyword>
<dbReference type="InterPro" id="IPR029060">
    <property type="entry name" value="PIN-like_dom_sf"/>
</dbReference>
<dbReference type="RefSeq" id="WP_283715245.1">
    <property type="nucleotide sequence ID" value="NZ_JASJND010000003.1"/>
</dbReference>
<feature type="domain" description="PIN" evidence="7">
    <location>
        <begin position="2"/>
        <end position="120"/>
    </location>
</feature>
<keyword evidence="1 6" id="KW-1277">Toxin-antitoxin system</keyword>
<comment type="similarity">
    <text evidence="6">Belongs to the PINc/VapC protein family.</text>
</comment>